<dbReference type="EMBL" id="AYSA01000227">
    <property type="protein sequence ID" value="ESZ94751.1"/>
    <property type="molecule type" value="Genomic_DNA"/>
</dbReference>
<dbReference type="Proteomes" id="UP000019487">
    <property type="component" value="Unassembled WGS sequence"/>
</dbReference>
<keyword evidence="2" id="KW-1185">Reference proteome</keyword>
<gene>
    <name evidence="1" type="ORF">SBOR_4863</name>
</gene>
<comment type="caution">
    <text evidence="1">The sequence shown here is derived from an EMBL/GenBank/DDBJ whole genome shotgun (WGS) entry which is preliminary data.</text>
</comment>
<protein>
    <submittedName>
        <fullName evidence="1">Uncharacterized protein</fullName>
    </submittedName>
</protein>
<proteinExistence type="predicted"/>
<evidence type="ECO:0000313" key="1">
    <source>
        <dbReference type="EMBL" id="ESZ94751.1"/>
    </source>
</evidence>
<reference evidence="1 2" key="1">
    <citation type="journal article" date="2014" name="Genome Announc.">
        <title>Draft genome sequence of Sclerotinia borealis, a psychrophilic plant pathogenic fungus.</title>
        <authorList>
            <person name="Mardanov A.V."/>
            <person name="Beletsky A.V."/>
            <person name="Kadnikov V.V."/>
            <person name="Ignatov A.N."/>
            <person name="Ravin N.V."/>
        </authorList>
    </citation>
    <scope>NUCLEOTIDE SEQUENCE [LARGE SCALE GENOMIC DNA]</scope>
    <source>
        <strain evidence="2">F-4157</strain>
    </source>
</reference>
<dbReference type="OrthoDB" id="4794019at2759"/>
<name>W9CFV8_SCLBF</name>
<dbReference type="AlphaFoldDB" id="W9CFV8"/>
<evidence type="ECO:0000313" key="2">
    <source>
        <dbReference type="Proteomes" id="UP000019487"/>
    </source>
</evidence>
<organism evidence="1 2">
    <name type="scientific">Sclerotinia borealis (strain F-4128)</name>
    <dbReference type="NCBI Taxonomy" id="1432307"/>
    <lineage>
        <taxon>Eukaryota</taxon>
        <taxon>Fungi</taxon>
        <taxon>Dikarya</taxon>
        <taxon>Ascomycota</taxon>
        <taxon>Pezizomycotina</taxon>
        <taxon>Leotiomycetes</taxon>
        <taxon>Helotiales</taxon>
        <taxon>Sclerotiniaceae</taxon>
        <taxon>Sclerotinia</taxon>
    </lineage>
</organism>
<dbReference type="HOGENOM" id="CLU_1090536_0_0_1"/>
<sequence length="255" mass="27645">MLSFSANRPDIVIAPECGNPIAPGCRGSLADGSCTLDEFAEYTRQPKPGRKPFPAGLIGSSLTPDPLAVVTAIDGSGYDTSQWMDTYKLLPEMYPAEEKKSGFLPNFADQVEAINYYVYKALFYMAKTLRFSLAIVDSWPNYVNLRIGIRGIADMRRADFSSLTLSALMSEIEEAGITPVLRTVVAVDLTTYKELDTGLTLSGGSTNPSIDTMTAVDDAVAAIGEKSSKGANRRHWAVISSLDKWTSDLDSGFQC</sequence>
<accession>W9CFV8</accession>